<dbReference type="PANTHER" id="PTHR34875">
    <property type="entry name" value="UPF0237 PROTEIN MJ1558"/>
    <property type="match status" value="1"/>
</dbReference>
<dbReference type="AlphaFoldDB" id="M1VAR2"/>
<dbReference type="Pfam" id="PF13740">
    <property type="entry name" value="ACT_6"/>
    <property type="match status" value="1"/>
</dbReference>
<accession>M1VAR2</accession>
<dbReference type="SUPFAM" id="SSF55021">
    <property type="entry name" value="ACT-like"/>
    <property type="match status" value="2"/>
</dbReference>
<dbReference type="HOGENOM" id="CLU_872550_0_0_1"/>
<reference evidence="2 3" key="2">
    <citation type="journal article" date="2007" name="BMC Biol.">
        <title>A 100%-complete sequence reveals unusually simple genomic features in the hot-spring red alga Cyanidioschyzon merolae.</title>
        <authorList>
            <person name="Nozaki H."/>
            <person name="Takano H."/>
            <person name="Misumi O."/>
            <person name="Terasawa K."/>
            <person name="Matsuzaki M."/>
            <person name="Maruyama S."/>
            <person name="Nishida K."/>
            <person name="Yagisawa F."/>
            <person name="Yoshida Y."/>
            <person name="Fujiwara T."/>
            <person name="Takio S."/>
            <person name="Tamura K."/>
            <person name="Chung S.J."/>
            <person name="Nakamura S."/>
            <person name="Kuroiwa H."/>
            <person name="Tanaka K."/>
            <person name="Sato N."/>
            <person name="Kuroiwa T."/>
        </authorList>
    </citation>
    <scope>NUCLEOTIDE SEQUENCE [LARGE SCALE GENOMIC DNA]</scope>
    <source>
        <strain evidence="2 3">10D</strain>
    </source>
</reference>
<dbReference type="Proteomes" id="UP000007014">
    <property type="component" value="Chromosome 17"/>
</dbReference>
<protein>
    <recommendedName>
        <fullName evidence="1">ACT domain-containing protein</fullName>
    </recommendedName>
</protein>
<name>M1VAR2_CYAM1</name>
<dbReference type="EMBL" id="AP006499">
    <property type="protein sequence ID" value="BAM82239.1"/>
    <property type="molecule type" value="Genomic_DNA"/>
</dbReference>
<feature type="domain" description="ACT" evidence="1">
    <location>
        <begin position="211"/>
        <end position="295"/>
    </location>
</feature>
<keyword evidence="3" id="KW-1185">Reference proteome</keyword>
<gene>
    <name evidence="2" type="ORF">CYME_CMQ390C</name>
</gene>
<evidence type="ECO:0000313" key="2">
    <source>
        <dbReference type="EMBL" id="BAM82239.1"/>
    </source>
</evidence>
<dbReference type="PROSITE" id="PS51671">
    <property type="entry name" value="ACT"/>
    <property type="match status" value="1"/>
</dbReference>
<reference evidence="2 3" key="1">
    <citation type="journal article" date="2004" name="Nature">
        <title>Genome sequence of the ultrasmall unicellular red alga Cyanidioschyzon merolae 10D.</title>
        <authorList>
            <person name="Matsuzaki M."/>
            <person name="Misumi O."/>
            <person name="Shin-i T."/>
            <person name="Maruyama S."/>
            <person name="Takahara M."/>
            <person name="Miyagishima S."/>
            <person name="Mori T."/>
            <person name="Nishida K."/>
            <person name="Yagisawa F."/>
            <person name="Nishida K."/>
            <person name="Yoshida Y."/>
            <person name="Nishimura Y."/>
            <person name="Nakao S."/>
            <person name="Kobayashi T."/>
            <person name="Momoyama Y."/>
            <person name="Higashiyama T."/>
            <person name="Minoda A."/>
            <person name="Sano M."/>
            <person name="Nomoto H."/>
            <person name="Oishi K."/>
            <person name="Hayashi H."/>
            <person name="Ohta F."/>
            <person name="Nishizaka S."/>
            <person name="Haga S."/>
            <person name="Miura S."/>
            <person name="Morishita T."/>
            <person name="Kabeya Y."/>
            <person name="Terasawa K."/>
            <person name="Suzuki Y."/>
            <person name="Ishii Y."/>
            <person name="Asakawa S."/>
            <person name="Takano H."/>
            <person name="Ohta N."/>
            <person name="Kuroiwa H."/>
            <person name="Tanaka K."/>
            <person name="Shimizu N."/>
            <person name="Sugano S."/>
            <person name="Sato N."/>
            <person name="Nozaki H."/>
            <person name="Ogasawara N."/>
            <person name="Kohara Y."/>
            <person name="Kuroiwa T."/>
        </authorList>
    </citation>
    <scope>NUCLEOTIDE SEQUENCE [LARGE SCALE GENOMIC DNA]</scope>
    <source>
        <strain evidence="2 3">10D</strain>
    </source>
</reference>
<evidence type="ECO:0000313" key="3">
    <source>
        <dbReference type="Proteomes" id="UP000007014"/>
    </source>
</evidence>
<sequence>MQCALRGLEHSCRRRSCGDLLLVEVVRRGSYTQRSRKSGVWASNSLSLAITLSPYMQTYGHSNILRASRGLSTTLGRIGCALGRVGASSTSALPEMTRAGLRAPFGKVCWLSGSSVSAPASKLCVVTLNGADRRGIVHRFTAEVSKHGGNFEESRMVRLGGEFAIMSLLTVSTERLEELRKALEGAFPDYSVTCRETREEPVVETDVRMLEISVEGPDQPGIVRSLTEALVPFQAHIEAMETETVPAPFAGWPLFRLKAQVSVPRSTSVGTLEEALSREVEEKFDLLVDVSSIPVRKQRNWPKKPTGLVDVAADAQHAT</sequence>
<dbReference type="PANTHER" id="PTHR34875:SF6">
    <property type="entry name" value="UPF0237 PROTEIN MJ1558"/>
    <property type="match status" value="1"/>
</dbReference>
<dbReference type="InterPro" id="IPR045865">
    <property type="entry name" value="ACT-like_dom_sf"/>
</dbReference>
<dbReference type="Gramene" id="CMQ390CT">
    <property type="protein sequence ID" value="CMQ390CT"/>
    <property type="gene ID" value="CMQ390C"/>
</dbReference>
<organism evidence="2 3">
    <name type="scientific">Cyanidioschyzon merolae (strain NIES-3377 / 10D)</name>
    <name type="common">Unicellular red alga</name>
    <dbReference type="NCBI Taxonomy" id="280699"/>
    <lineage>
        <taxon>Eukaryota</taxon>
        <taxon>Rhodophyta</taxon>
        <taxon>Bangiophyceae</taxon>
        <taxon>Cyanidiales</taxon>
        <taxon>Cyanidiaceae</taxon>
        <taxon>Cyanidioschyzon</taxon>
    </lineage>
</organism>
<dbReference type="OMA" id="PSPEYMC"/>
<proteinExistence type="predicted"/>
<dbReference type="Gene3D" id="3.30.70.260">
    <property type="match status" value="2"/>
</dbReference>
<dbReference type="KEGG" id="cme:CYME_CMQ390C"/>
<dbReference type="InterPro" id="IPR002912">
    <property type="entry name" value="ACT_dom"/>
</dbReference>
<evidence type="ECO:0000259" key="1">
    <source>
        <dbReference type="PROSITE" id="PS51671"/>
    </source>
</evidence>
<dbReference type="InterPro" id="IPR050990">
    <property type="entry name" value="UPF0237/GcvR_regulator"/>
</dbReference>
<dbReference type="RefSeq" id="XP_005538275.1">
    <property type="nucleotide sequence ID" value="XM_005538218.1"/>
</dbReference>
<dbReference type="GeneID" id="16996374"/>
<dbReference type="OrthoDB" id="5345392at2759"/>